<dbReference type="STRING" id="391595.RLO149_c023550"/>
<evidence type="ECO:0000313" key="2">
    <source>
        <dbReference type="Proteomes" id="UP000001353"/>
    </source>
</evidence>
<dbReference type="KEGG" id="rli:RLO149_c023550"/>
<proteinExistence type="predicted"/>
<dbReference type="AlphaFoldDB" id="F7ZBD9"/>
<reference evidence="1 2" key="1">
    <citation type="journal article" date="2011" name="BMC Genomics">
        <title>Comparative genome analysis and genome-guided physiological analysis of Roseobacter litoralis.</title>
        <authorList>
            <person name="Kalhoefer D."/>
            <person name="Thole S."/>
            <person name="Voget S."/>
            <person name="Lehmann R."/>
            <person name="Liesegang H."/>
            <person name="Wollher A."/>
            <person name="Daniel R."/>
            <person name="Simon M."/>
            <person name="Brinkhoff T."/>
        </authorList>
    </citation>
    <scope>NUCLEOTIDE SEQUENCE [LARGE SCALE GENOMIC DNA]</scope>
    <source>
        <strain evidence="2">ATCC 49566 / DSM 6996 / JCM 21268 / NBRC 15278 / OCh 149</strain>
    </source>
</reference>
<organism evidence="1 2">
    <name type="scientific">Roseobacter litoralis (strain ATCC 49566 / DSM 6996 / JCM 21268 / NBRC 15278 / OCh 149)</name>
    <dbReference type="NCBI Taxonomy" id="391595"/>
    <lineage>
        <taxon>Bacteria</taxon>
        <taxon>Pseudomonadati</taxon>
        <taxon>Pseudomonadota</taxon>
        <taxon>Alphaproteobacteria</taxon>
        <taxon>Rhodobacterales</taxon>
        <taxon>Roseobacteraceae</taxon>
        <taxon>Roseobacter</taxon>
    </lineage>
</organism>
<dbReference type="Proteomes" id="UP000001353">
    <property type="component" value="Chromosome"/>
</dbReference>
<protein>
    <submittedName>
        <fullName evidence="1">Uncharacterized protein</fullName>
    </submittedName>
</protein>
<evidence type="ECO:0000313" key="1">
    <source>
        <dbReference type="EMBL" id="AEI94325.1"/>
    </source>
</evidence>
<keyword evidence="2" id="KW-1185">Reference proteome</keyword>
<sequence>MSARQNLGEFRQNCTKTDEILGFSGFTLAGTRLSWLFKDVAAVDALLWRSRAALCPTYRNPGFEKLHKHIRPYD</sequence>
<name>F7ZBD9_ROSLO</name>
<gene>
    <name evidence="1" type="ordered locus">RLO149_c023550</name>
</gene>
<accession>F7ZBD9</accession>
<dbReference type="EMBL" id="CP002623">
    <property type="protein sequence ID" value="AEI94325.1"/>
    <property type="molecule type" value="Genomic_DNA"/>
</dbReference>
<dbReference type="HOGENOM" id="CLU_2685538_0_0_5"/>